<accession>A0ABS5YYX1</accession>
<gene>
    <name evidence="2" type="ORF">KOI35_30795</name>
</gene>
<evidence type="ECO:0000313" key="2">
    <source>
        <dbReference type="EMBL" id="MBU2667908.1"/>
    </source>
</evidence>
<feature type="compositionally biased region" description="Pro residues" evidence="1">
    <location>
        <begin position="296"/>
        <end position="316"/>
    </location>
</feature>
<sequence>MLLLGSAGTVTVDGITCFPDDADPTRYWYLPGPVQLARDRRGKPRIELIQYVGAAGNALEAGGFLMLEVDLRLEKEVERRIRTRLRAIAGGPVELTPVQFDEGTVRCMALDLEGPGGTATVAADGTFRVVERISGATTPSLGGTNNAIFTLKLSKAGATIVRESLEGGSVPVGVLYDLTYTGLRPALDVTITADMSRVFTQFSASLEAQIYYVRAGLDAGFEKLVQDGAIKIVVKNFSTAQDRAEKEKWALDFFKENLLAKYFEPVLTPGKLAGTPASAAGLNDVVALGQKLRPAPTTPPAKPEAGGPTPPAPAKPPSSKAQPGDPDHDTGSKQSPALTVPPETPAAPDLPPSAGTGVGGASPQAPAAPTTGIGFDPSAIAGRGNDLGASISPVSFKLKFVRQEEKRTLTLEYHRSEAVQMPYNAQGFLDVLTADLDRGGLVRRVDLDDAFFRDFDVEAIRQIDFARIGLNSVQVVLDYGDPSDPAHHKHTDFLFTKAEPAPTVKAWKVPMATIQATSYRRQVEYNFDPQSGWEGDRFEVDIPAELTDDRRYEINPYEHLNFSEIEVRPDPLLDWGAVDEVTATITLEGAGGPGPSRVFRFTEGDPARTWRVRTPVRRDADGRRITQRYETELRYRLPGGGEKVLRSPGPIAGEVVNVADPYAGRLVLEVRPLLAPAVQMAILDIDYQDAANHYQRQVSLEFTPESGRQTRLHRIAVPDPARRTFRYTITTITADGPRTQDPEETTNPRIFVR</sequence>
<evidence type="ECO:0000313" key="3">
    <source>
        <dbReference type="Proteomes" id="UP001519654"/>
    </source>
</evidence>
<feature type="region of interest" description="Disordered" evidence="1">
    <location>
        <begin position="734"/>
        <end position="753"/>
    </location>
</feature>
<dbReference type="EMBL" id="JAHKKG010000010">
    <property type="protein sequence ID" value="MBU2667908.1"/>
    <property type="molecule type" value="Genomic_DNA"/>
</dbReference>
<reference evidence="2 3" key="1">
    <citation type="submission" date="2021-06" db="EMBL/GenBank/DDBJ databases">
        <title>Actinoplanes lichenicola sp. nov., and Actinoplanes ovalisporus sp. nov., isolated from lichen in Thailand.</title>
        <authorList>
            <person name="Saeng-In P."/>
            <person name="Kanchanasin P."/>
            <person name="Yuki M."/>
            <person name="Kudo T."/>
            <person name="Ohkuma M."/>
            <person name="Phongsopitanun W."/>
            <person name="Tanasupawat S."/>
        </authorList>
    </citation>
    <scope>NUCLEOTIDE SEQUENCE [LARGE SCALE GENOMIC DNA]</scope>
    <source>
        <strain evidence="2 3">NBRC 110975</strain>
    </source>
</reference>
<organism evidence="2 3">
    <name type="scientific">Paractinoplanes bogorensis</name>
    <dbReference type="NCBI Taxonomy" id="1610840"/>
    <lineage>
        <taxon>Bacteria</taxon>
        <taxon>Bacillati</taxon>
        <taxon>Actinomycetota</taxon>
        <taxon>Actinomycetes</taxon>
        <taxon>Micromonosporales</taxon>
        <taxon>Micromonosporaceae</taxon>
        <taxon>Paractinoplanes</taxon>
    </lineage>
</organism>
<evidence type="ECO:0000256" key="1">
    <source>
        <dbReference type="SAM" id="MobiDB-lite"/>
    </source>
</evidence>
<feature type="compositionally biased region" description="Pro residues" evidence="1">
    <location>
        <begin position="342"/>
        <end position="351"/>
    </location>
</feature>
<feature type="region of interest" description="Disordered" evidence="1">
    <location>
        <begin position="292"/>
        <end position="379"/>
    </location>
</feature>
<name>A0ABS5YYX1_9ACTN</name>
<comment type="caution">
    <text evidence="2">The sequence shown here is derived from an EMBL/GenBank/DDBJ whole genome shotgun (WGS) entry which is preliminary data.</text>
</comment>
<dbReference type="Proteomes" id="UP001519654">
    <property type="component" value="Unassembled WGS sequence"/>
</dbReference>
<proteinExistence type="predicted"/>
<keyword evidence="3" id="KW-1185">Reference proteome</keyword>
<dbReference type="RefSeq" id="WP_215792167.1">
    <property type="nucleotide sequence ID" value="NZ_JAHKKG010000010.1"/>
</dbReference>
<protein>
    <submittedName>
        <fullName evidence="2">Uncharacterized protein</fullName>
    </submittedName>
</protein>